<evidence type="ECO:0000256" key="10">
    <source>
        <dbReference type="ARBA" id="ARBA00022676"/>
    </source>
</evidence>
<dbReference type="UniPathway" id="UPA00031">
    <property type="reaction ID" value="UER00006"/>
</dbReference>
<sequence>MNKLRMGLPKGSLQEATQELFRRAGYTITYYERSYYPHVDDPELETLLIRAQEIPRYVSHGILDVGIAGLDMIEEDDADVVQVADLVYSKRGIGTVRWVLAVPDDSPFKSVEDLEGKTIATELVNTTKKYLKQKGIRATVEFSWGATEVKPPDLADAIVELTETGSSLAANKLRILDVVTESQTCFFANKQAWQDSWKRQKIENLATLLQGALNAARMVGLKMNCNRADLSNVLAELPALKNPTISNLSDPGWVAVETALEEKVVREIIPRLKSAGAQGIIEFPLTKVIY</sequence>
<dbReference type="Pfam" id="PF01634">
    <property type="entry name" value="HisG"/>
    <property type="match status" value="1"/>
</dbReference>
<dbReference type="InterPro" id="IPR011322">
    <property type="entry name" value="N-reg_PII-like_a/b"/>
</dbReference>
<evidence type="ECO:0000256" key="17">
    <source>
        <dbReference type="ARBA" id="ARBA00024861"/>
    </source>
</evidence>
<dbReference type="EC" id="2.4.2.17" evidence="6 18"/>
<evidence type="ECO:0000256" key="9">
    <source>
        <dbReference type="ARBA" id="ARBA00022605"/>
    </source>
</evidence>
<dbReference type="InterPro" id="IPR013820">
    <property type="entry name" value="ATP_PRibTrfase_cat"/>
</dbReference>
<comment type="cofactor">
    <cofactor evidence="2 18">
        <name>Mg(2+)</name>
        <dbReference type="ChEBI" id="CHEBI:18420"/>
    </cofactor>
</comment>
<dbReference type="AlphaFoldDB" id="A0A3A4NPN5"/>
<evidence type="ECO:0000256" key="2">
    <source>
        <dbReference type="ARBA" id="ARBA00001946"/>
    </source>
</evidence>
<organism evidence="21 22">
    <name type="scientific">Abyssobacteria bacterium (strain SURF_5)</name>
    <dbReference type="NCBI Taxonomy" id="2093360"/>
    <lineage>
        <taxon>Bacteria</taxon>
        <taxon>Pseudomonadati</taxon>
        <taxon>Candidatus Hydrogenedentota</taxon>
        <taxon>Candidatus Abyssobacteria</taxon>
    </lineage>
</organism>
<dbReference type="PANTHER" id="PTHR21403">
    <property type="entry name" value="ATP PHOSPHORIBOSYLTRANSFERASE ATP-PRTASE"/>
    <property type="match status" value="1"/>
</dbReference>
<dbReference type="InterPro" id="IPR013115">
    <property type="entry name" value="HisG_C"/>
</dbReference>
<keyword evidence="10 18" id="KW-0328">Glycosyltransferase</keyword>
<keyword evidence="13 18" id="KW-0547">Nucleotide-binding</keyword>
<keyword evidence="9 18" id="KW-0028">Amino-acid biosynthesis</keyword>
<evidence type="ECO:0000256" key="3">
    <source>
        <dbReference type="ARBA" id="ARBA00004496"/>
    </source>
</evidence>
<dbReference type="HAMAP" id="MF_00079">
    <property type="entry name" value="HisG_Long"/>
    <property type="match status" value="1"/>
</dbReference>
<dbReference type="NCBIfam" id="TIGR00070">
    <property type="entry name" value="hisG"/>
    <property type="match status" value="1"/>
</dbReference>
<dbReference type="InterPro" id="IPR001348">
    <property type="entry name" value="ATP_PRibTrfase_HisG"/>
</dbReference>
<dbReference type="Proteomes" id="UP000265882">
    <property type="component" value="Unassembled WGS sequence"/>
</dbReference>
<keyword evidence="14 18" id="KW-0067">ATP-binding</keyword>
<dbReference type="GO" id="GO:0000287">
    <property type="term" value="F:magnesium ion binding"/>
    <property type="evidence" value="ECO:0007669"/>
    <property type="project" value="UniProtKB-UniRule"/>
</dbReference>
<dbReference type="GO" id="GO:0005737">
    <property type="term" value="C:cytoplasm"/>
    <property type="evidence" value="ECO:0007669"/>
    <property type="project" value="UniProtKB-SubCell"/>
</dbReference>
<protein>
    <recommendedName>
        <fullName evidence="7 18">ATP phosphoribosyltransferase</fullName>
        <shortName evidence="18">ATP-PRT</shortName>
        <shortName evidence="18">ATP-PRTase</shortName>
        <ecNumber evidence="6 18">2.4.2.17</ecNumber>
    </recommendedName>
</protein>
<dbReference type="CDD" id="cd13593">
    <property type="entry name" value="PBP2_HisGL3"/>
    <property type="match status" value="1"/>
</dbReference>
<comment type="activity regulation">
    <text evidence="18">Feedback inhibited by histidine.</text>
</comment>
<dbReference type="PANTHER" id="PTHR21403:SF10">
    <property type="entry name" value="ATP PHOSPHORIBOSYLTRANSFERASE"/>
    <property type="match status" value="1"/>
</dbReference>
<evidence type="ECO:0000256" key="5">
    <source>
        <dbReference type="ARBA" id="ARBA00007955"/>
    </source>
</evidence>
<evidence type="ECO:0000256" key="12">
    <source>
        <dbReference type="ARBA" id="ARBA00022723"/>
    </source>
</evidence>
<evidence type="ECO:0000256" key="15">
    <source>
        <dbReference type="ARBA" id="ARBA00022842"/>
    </source>
</evidence>
<evidence type="ECO:0000256" key="7">
    <source>
        <dbReference type="ARBA" id="ARBA00020998"/>
    </source>
</evidence>
<dbReference type="SUPFAM" id="SSF53850">
    <property type="entry name" value="Periplasmic binding protein-like II"/>
    <property type="match status" value="1"/>
</dbReference>
<comment type="function">
    <text evidence="17 18">Catalyzes the condensation of ATP and 5-phosphoribose 1-diphosphate to form N'-(5'-phosphoribosyl)-ATP (PR-ATP). Has a crucial role in the pathway because the rate of histidine biosynthesis seems to be controlled primarily by regulation of HisG enzymatic activity.</text>
</comment>
<comment type="catalytic activity">
    <reaction evidence="1 18">
        <text>1-(5-phospho-beta-D-ribosyl)-ATP + diphosphate = 5-phospho-alpha-D-ribose 1-diphosphate + ATP</text>
        <dbReference type="Rhea" id="RHEA:18473"/>
        <dbReference type="ChEBI" id="CHEBI:30616"/>
        <dbReference type="ChEBI" id="CHEBI:33019"/>
        <dbReference type="ChEBI" id="CHEBI:58017"/>
        <dbReference type="ChEBI" id="CHEBI:73183"/>
        <dbReference type="EC" id="2.4.2.17"/>
    </reaction>
</comment>
<evidence type="ECO:0000256" key="11">
    <source>
        <dbReference type="ARBA" id="ARBA00022679"/>
    </source>
</evidence>
<evidence type="ECO:0000256" key="4">
    <source>
        <dbReference type="ARBA" id="ARBA00004667"/>
    </source>
</evidence>
<keyword evidence="8 18" id="KW-0963">Cytoplasm</keyword>
<keyword evidence="12 18" id="KW-0479">Metal-binding</keyword>
<evidence type="ECO:0000256" key="14">
    <source>
        <dbReference type="ARBA" id="ARBA00022840"/>
    </source>
</evidence>
<feature type="domain" description="ATP phosphoribosyltransferase catalytic" evidence="19">
    <location>
        <begin position="50"/>
        <end position="211"/>
    </location>
</feature>
<reference evidence="21 22" key="1">
    <citation type="journal article" date="2017" name="ISME J.">
        <title>Energy and carbon metabolisms in a deep terrestrial subsurface fluid microbial community.</title>
        <authorList>
            <person name="Momper L."/>
            <person name="Jungbluth S.P."/>
            <person name="Lee M.D."/>
            <person name="Amend J.P."/>
        </authorList>
    </citation>
    <scope>NUCLEOTIDE SEQUENCE [LARGE SCALE GENOMIC DNA]</scope>
    <source>
        <strain evidence="21">SURF_5</strain>
    </source>
</reference>
<evidence type="ECO:0000256" key="13">
    <source>
        <dbReference type="ARBA" id="ARBA00022741"/>
    </source>
</evidence>
<feature type="domain" description="Histidine biosynthesis HisG C-terminal" evidence="20">
    <location>
        <begin position="215"/>
        <end position="287"/>
    </location>
</feature>
<dbReference type="InterPro" id="IPR020621">
    <property type="entry name" value="ATP-PRT_HisG_long"/>
</dbReference>
<dbReference type="Pfam" id="PF08029">
    <property type="entry name" value="HisG_C"/>
    <property type="match status" value="1"/>
</dbReference>
<evidence type="ECO:0000256" key="6">
    <source>
        <dbReference type="ARBA" id="ARBA00011946"/>
    </source>
</evidence>
<dbReference type="Gene3D" id="3.30.70.120">
    <property type="match status" value="1"/>
</dbReference>
<evidence type="ECO:0000313" key="22">
    <source>
        <dbReference type="Proteomes" id="UP000265882"/>
    </source>
</evidence>
<evidence type="ECO:0000256" key="8">
    <source>
        <dbReference type="ARBA" id="ARBA00022490"/>
    </source>
</evidence>
<dbReference type="FunFam" id="3.30.70.120:FF:000002">
    <property type="entry name" value="ATP phosphoribosyltransferase"/>
    <property type="match status" value="1"/>
</dbReference>
<name>A0A3A4NPN5_ABYX5</name>
<evidence type="ECO:0000256" key="16">
    <source>
        <dbReference type="ARBA" id="ARBA00023102"/>
    </source>
</evidence>
<evidence type="ECO:0000313" key="21">
    <source>
        <dbReference type="EMBL" id="RJP22543.1"/>
    </source>
</evidence>
<keyword evidence="15 18" id="KW-0460">Magnesium</keyword>
<comment type="pathway">
    <text evidence="4 18">Amino-acid biosynthesis; L-histidine biosynthesis; L-histidine from 5-phospho-alpha-D-ribose 1-diphosphate: step 1/9.</text>
</comment>
<gene>
    <name evidence="18" type="primary">hisG</name>
    <name evidence="21" type="ORF">C4520_08020</name>
</gene>
<evidence type="ECO:0000259" key="20">
    <source>
        <dbReference type="Pfam" id="PF08029"/>
    </source>
</evidence>
<dbReference type="GO" id="GO:0005524">
    <property type="term" value="F:ATP binding"/>
    <property type="evidence" value="ECO:0007669"/>
    <property type="project" value="UniProtKB-KW"/>
</dbReference>
<proteinExistence type="inferred from homology"/>
<keyword evidence="11 18" id="KW-0808">Transferase</keyword>
<dbReference type="Gene3D" id="3.40.190.10">
    <property type="entry name" value="Periplasmic binding protein-like II"/>
    <property type="match status" value="2"/>
</dbReference>
<dbReference type="NCBIfam" id="TIGR03455">
    <property type="entry name" value="HisG_C-term"/>
    <property type="match status" value="1"/>
</dbReference>
<comment type="subcellular location">
    <subcellularLocation>
        <location evidence="3 18">Cytoplasm</location>
    </subcellularLocation>
</comment>
<evidence type="ECO:0000256" key="1">
    <source>
        <dbReference type="ARBA" id="ARBA00000915"/>
    </source>
</evidence>
<comment type="caution">
    <text evidence="21">The sequence shown here is derived from an EMBL/GenBank/DDBJ whole genome shotgun (WGS) entry which is preliminary data.</text>
</comment>
<evidence type="ECO:0000259" key="19">
    <source>
        <dbReference type="Pfam" id="PF01634"/>
    </source>
</evidence>
<dbReference type="GO" id="GO:0003879">
    <property type="term" value="F:ATP phosphoribosyltransferase activity"/>
    <property type="evidence" value="ECO:0007669"/>
    <property type="project" value="UniProtKB-UniRule"/>
</dbReference>
<evidence type="ECO:0000256" key="18">
    <source>
        <dbReference type="HAMAP-Rule" id="MF_00079"/>
    </source>
</evidence>
<dbReference type="InterPro" id="IPR015867">
    <property type="entry name" value="N-reg_PII/ATP_PRibTrfase_C"/>
</dbReference>
<keyword evidence="16 18" id="KW-0368">Histidine biosynthesis</keyword>
<dbReference type="SUPFAM" id="SSF54913">
    <property type="entry name" value="GlnB-like"/>
    <property type="match status" value="1"/>
</dbReference>
<dbReference type="EMBL" id="QZKU01000056">
    <property type="protein sequence ID" value="RJP22543.1"/>
    <property type="molecule type" value="Genomic_DNA"/>
</dbReference>
<dbReference type="GO" id="GO:0000105">
    <property type="term" value="P:L-histidine biosynthetic process"/>
    <property type="evidence" value="ECO:0007669"/>
    <property type="project" value="UniProtKB-UniRule"/>
</dbReference>
<comment type="similarity">
    <text evidence="5 18">Belongs to the ATP phosphoribosyltransferase family. Long subfamily.</text>
</comment>
<accession>A0A3A4NPN5</accession>